<evidence type="ECO:0000259" key="7">
    <source>
        <dbReference type="PROSITE" id="PS50011"/>
    </source>
</evidence>
<dbReference type="PROSITE" id="PS00108">
    <property type="entry name" value="PROTEIN_KINASE_ST"/>
    <property type="match status" value="1"/>
</dbReference>
<dbReference type="FunFam" id="1.10.510.10:FF:001927">
    <property type="entry name" value="Receptor protein-tyrosine kinase"/>
    <property type="match status" value="1"/>
</dbReference>
<dbReference type="PROSITE" id="PS00107">
    <property type="entry name" value="PROTEIN_KINASE_ATP"/>
    <property type="match status" value="1"/>
</dbReference>
<evidence type="ECO:0000313" key="9">
    <source>
        <dbReference type="Proteomes" id="UP000192578"/>
    </source>
</evidence>
<evidence type="ECO:0000256" key="1">
    <source>
        <dbReference type="ARBA" id="ARBA00004167"/>
    </source>
</evidence>
<reference evidence="9" key="1">
    <citation type="submission" date="2017-01" db="EMBL/GenBank/DDBJ databases">
        <title>Comparative genomics of anhydrobiosis in the tardigrade Hypsibius dujardini.</title>
        <authorList>
            <person name="Yoshida Y."/>
            <person name="Koutsovoulos G."/>
            <person name="Laetsch D."/>
            <person name="Stevens L."/>
            <person name="Kumar S."/>
            <person name="Horikawa D."/>
            <person name="Ishino K."/>
            <person name="Komine S."/>
            <person name="Tomita M."/>
            <person name="Blaxter M."/>
            <person name="Arakawa K."/>
        </authorList>
    </citation>
    <scope>NUCLEOTIDE SEQUENCE [LARGE SCALE GENOMIC DNA]</scope>
    <source>
        <strain evidence="9">Z151</strain>
    </source>
</reference>
<feature type="domain" description="Protein kinase" evidence="7">
    <location>
        <begin position="1"/>
        <end position="409"/>
    </location>
</feature>
<accession>A0A9X6NLI0</accession>
<comment type="caution">
    <text evidence="8">The sequence shown here is derived from an EMBL/GenBank/DDBJ whole genome shotgun (WGS) entry which is preliminary data.</text>
</comment>
<dbReference type="InterPro" id="IPR050122">
    <property type="entry name" value="RTK"/>
</dbReference>
<dbReference type="GO" id="GO:0006950">
    <property type="term" value="P:response to stress"/>
    <property type="evidence" value="ECO:0007669"/>
    <property type="project" value="UniProtKB-ARBA"/>
</dbReference>
<dbReference type="InterPro" id="IPR011009">
    <property type="entry name" value="Kinase-like_dom_sf"/>
</dbReference>
<dbReference type="Pfam" id="PF00069">
    <property type="entry name" value="Pkinase"/>
    <property type="match status" value="1"/>
</dbReference>
<dbReference type="Proteomes" id="UP000192578">
    <property type="component" value="Unassembled WGS sequence"/>
</dbReference>
<evidence type="ECO:0000313" key="8">
    <source>
        <dbReference type="EMBL" id="OWA54961.1"/>
    </source>
</evidence>
<keyword evidence="2 6" id="KW-0723">Serine/threonine-protein kinase</keyword>
<dbReference type="GO" id="GO:0005886">
    <property type="term" value="C:plasma membrane"/>
    <property type="evidence" value="ECO:0007669"/>
    <property type="project" value="TreeGrafter"/>
</dbReference>
<dbReference type="GO" id="GO:0043235">
    <property type="term" value="C:receptor complex"/>
    <property type="evidence" value="ECO:0007669"/>
    <property type="project" value="TreeGrafter"/>
</dbReference>
<dbReference type="InterPro" id="IPR008271">
    <property type="entry name" value="Ser/Thr_kinase_AS"/>
</dbReference>
<keyword evidence="9" id="KW-1185">Reference proteome</keyword>
<evidence type="ECO:0000256" key="6">
    <source>
        <dbReference type="RuleBase" id="RU000304"/>
    </source>
</evidence>
<proteinExistence type="inferred from homology"/>
<dbReference type="OrthoDB" id="346907at2759"/>
<dbReference type="EMBL" id="MTYJ01000494">
    <property type="protein sequence ID" value="OWA54961.1"/>
    <property type="molecule type" value="Genomic_DNA"/>
</dbReference>
<evidence type="ECO:0000256" key="4">
    <source>
        <dbReference type="ARBA" id="ARBA00022840"/>
    </source>
</evidence>
<dbReference type="InterPro" id="IPR017441">
    <property type="entry name" value="Protein_kinase_ATP_BS"/>
</dbReference>
<dbReference type="GO" id="GO:0004714">
    <property type="term" value="F:transmembrane receptor protein tyrosine kinase activity"/>
    <property type="evidence" value="ECO:0007669"/>
    <property type="project" value="TreeGrafter"/>
</dbReference>
<organism evidence="8 9">
    <name type="scientific">Hypsibius exemplaris</name>
    <name type="common">Freshwater tardigrade</name>
    <dbReference type="NCBI Taxonomy" id="2072580"/>
    <lineage>
        <taxon>Eukaryota</taxon>
        <taxon>Metazoa</taxon>
        <taxon>Ecdysozoa</taxon>
        <taxon>Tardigrada</taxon>
        <taxon>Eutardigrada</taxon>
        <taxon>Parachela</taxon>
        <taxon>Hypsibioidea</taxon>
        <taxon>Hypsibiidae</taxon>
        <taxon>Hypsibius</taxon>
    </lineage>
</organism>
<dbReference type="Pfam" id="PF07714">
    <property type="entry name" value="PK_Tyr_Ser-Thr"/>
    <property type="match status" value="1"/>
</dbReference>
<dbReference type="AlphaFoldDB" id="A0A9X6NLI0"/>
<dbReference type="PANTHER" id="PTHR24416:SF611">
    <property type="entry name" value="TYROSINE-PROTEIN KINASE TRANSMEMBRANE RECEPTOR ROR"/>
    <property type="match status" value="1"/>
</dbReference>
<dbReference type="SUPFAM" id="SSF56112">
    <property type="entry name" value="Protein kinase-like (PK-like)"/>
    <property type="match status" value="2"/>
</dbReference>
<protein>
    <submittedName>
        <fullName evidence="8">Fibroblast growth factor receptor 2</fullName>
    </submittedName>
</protein>
<sequence>MALHPVLKNLKYIFAENGKKFHCVQLDLLGHGSFGVIKKVNLVQSEHDETPLPGTPHALKIFDGGYDIGYVFKLDMLGLRLQSCLIMELCDKGTLEEFLVKNPPSLSVSRILDFTSQMAKALGYLHNHSDQQQEAIFHGDLKPANVMLTGTDNTPVLKLVGLDSFARLKDKQTDRSEMKTKMGTIRYVSGDDCISTVNEPISEVLIDAGIMSPEFRYWYDWEVPRDSICLRRAANMVLGRGHFGIVRRGFVTNLHGQPGETVVAVKTLRNPEDAVQRTSLLNEIKIMSYVGRHLNVVNLLGTVTQNTARAVPMQWTAIELLTGGAYSEKSDMWSYGVLLWEIFTLGGKPYPGFPTEYRPFVNALQAGSRMERPPQAPQEIYSIMWHCWEDNLKSRPSFDSLSAKLLLFLESYSQQQYLELNTINEHYNLIHDSSFLNYPQPKQCLRQVRLWHRY</sequence>
<comment type="similarity">
    <text evidence="6">Belongs to the protein kinase superfamily.</text>
</comment>
<dbReference type="SMART" id="SM00220">
    <property type="entry name" value="S_TKc"/>
    <property type="match status" value="1"/>
</dbReference>
<comment type="subcellular location">
    <subcellularLocation>
        <location evidence="1">Membrane</location>
        <topology evidence="1">Single-pass membrane protein</topology>
    </subcellularLocation>
</comment>
<dbReference type="Gene3D" id="3.30.200.20">
    <property type="entry name" value="Phosphorylase Kinase, domain 1"/>
    <property type="match status" value="1"/>
</dbReference>
<dbReference type="InterPro" id="IPR000719">
    <property type="entry name" value="Prot_kinase_dom"/>
</dbReference>
<evidence type="ECO:0000256" key="3">
    <source>
        <dbReference type="ARBA" id="ARBA00022741"/>
    </source>
</evidence>
<gene>
    <name evidence="8" type="ORF">BV898_19348</name>
</gene>
<dbReference type="InterPro" id="IPR001245">
    <property type="entry name" value="Ser-Thr/Tyr_kinase_cat_dom"/>
</dbReference>
<dbReference type="GO" id="GO:0004674">
    <property type="term" value="F:protein serine/threonine kinase activity"/>
    <property type="evidence" value="ECO:0007669"/>
    <property type="project" value="UniProtKB-KW"/>
</dbReference>
<name>A0A9X6NLI0_HYPEX</name>
<keyword evidence="8" id="KW-0675">Receptor</keyword>
<dbReference type="PROSITE" id="PS50011">
    <property type="entry name" value="PROTEIN_KINASE_DOM"/>
    <property type="match status" value="1"/>
</dbReference>
<dbReference type="Gene3D" id="1.10.510.10">
    <property type="entry name" value="Transferase(Phosphotransferase) domain 1"/>
    <property type="match status" value="2"/>
</dbReference>
<evidence type="ECO:0000256" key="2">
    <source>
        <dbReference type="ARBA" id="ARBA00022527"/>
    </source>
</evidence>
<feature type="binding site" evidence="5">
    <location>
        <position position="266"/>
    </location>
    <ligand>
        <name>ATP</name>
        <dbReference type="ChEBI" id="CHEBI:30616"/>
    </ligand>
</feature>
<keyword evidence="2 6" id="KW-0418">Kinase</keyword>
<dbReference type="GO" id="GO:0005524">
    <property type="term" value="F:ATP binding"/>
    <property type="evidence" value="ECO:0007669"/>
    <property type="project" value="UniProtKB-UniRule"/>
</dbReference>
<evidence type="ECO:0000256" key="5">
    <source>
        <dbReference type="PROSITE-ProRule" id="PRU10141"/>
    </source>
</evidence>
<keyword evidence="2 6" id="KW-0808">Transferase</keyword>
<keyword evidence="3 5" id="KW-0547">Nucleotide-binding</keyword>
<dbReference type="PANTHER" id="PTHR24416">
    <property type="entry name" value="TYROSINE-PROTEIN KINASE RECEPTOR"/>
    <property type="match status" value="1"/>
</dbReference>
<dbReference type="GO" id="GO:0007169">
    <property type="term" value="P:cell surface receptor protein tyrosine kinase signaling pathway"/>
    <property type="evidence" value="ECO:0007669"/>
    <property type="project" value="TreeGrafter"/>
</dbReference>
<keyword evidence="4 5" id="KW-0067">ATP-binding</keyword>